<protein>
    <submittedName>
        <fullName evidence="1">Uncharacterized protein</fullName>
    </submittedName>
</protein>
<organism evidence="1 2">
    <name type="scientific">Lecanicillium saksenae</name>
    <dbReference type="NCBI Taxonomy" id="468837"/>
    <lineage>
        <taxon>Eukaryota</taxon>
        <taxon>Fungi</taxon>
        <taxon>Dikarya</taxon>
        <taxon>Ascomycota</taxon>
        <taxon>Pezizomycotina</taxon>
        <taxon>Sordariomycetes</taxon>
        <taxon>Hypocreomycetidae</taxon>
        <taxon>Hypocreales</taxon>
        <taxon>Cordycipitaceae</taxon>
        <taxon>Lecanicillium</taxon>
    </lineage>
</organism>
<sequence>MRVSVRLLGRTSSEGADTNALRSCMENCDIWERLNLRARYCGTTDNRELEFSLQHPDLSASLICPPTVAKLELRDIRCQIEVTRISATGGTKKRKRSSPDEVREEMSPHTRTEHSLHADLSAHDRTAVHDFITGLTGMGNSVPDEALERLLRAAMAALITGSTRHYSDVSIKQGSTATALVRLMPAVFNVAYIGTISDRVQHTPVITSALASLHNIAQSPALKRKTGYLAEQESIERKLWESIVSTIKPPSVPGPRMVAANPVRQEAGAADAVDHGLGVGIISFAEGLLSPDASSDLSSCVEIFSSQQSLPTVQIDQCVFDEVLPTLECHTIDCDAQNFVEFGSGALSPTYIL</sequence>
<evidence type="ECO:0000313" key="2">
    <source>
        <dbReference type="Proteomes" id="UP001148737"/>
    </source>
</evidence>
<evidence type="ECO:0000313" key="1">
    <source>
        <dbReference type="EMBL" id="KAJ3496781.1"/>
    </source>
</evidence>
<dbReference type="EMBL" id="JANAKD010000161">
    <property type="protein sequence ID" value="KAJ3496781.1"/>
    <property type="molecule type" value="Genomic_DNA"/>
</dbReference>
<accession>A0ACC1R0Z1</accession>
<name>A0ACC1R0Z1_9HYPO</name>
<dbReference type="Proteomes" id="UP001148737">
    <property type="component" value="Unassembled WGS sequence"/>
</dbReference>
<keyword evidence="2" id="KW-1185">Reference proteome</keyword>
<gene>
    <name evidence="1" type="ORF">NLG97_g2400</name>
</gene>
<proteinExistence type="predicted"/>
<comment type="caution">
    <text evidence="1">The sequence shown here is derived from an EMBL/GenBank/DDBJ whole genome shotgun (WGS) entry which is preliminary data.</text>
</comment>
<reference evidence="1" key="1">
    <citation type="submission" date="2022-07" db="EMBL/GenBank/DDBJ databases">
        <title>Genome Sequence of Lecanicillium saksenae.</title>
        <authorList>
            <person name="Buettner E."/>
        </authorList>
    </citation>
    <scope>NUCLEOTIDE SEQUENCE</scope>
    <source>
        <strain evidence="1">VT-O1</strain>
    </source>
</reference>